<sequence length="227" mass="24958">MAIEPCRTHRGRPAVLDWSDVNTDLIIPARYLKRIERTGFGPLLFADKRYRAGMAPEADNPEAVGPAALDPSFPLNQEEAKGCDVLMVGKNFGCGSSREHAVWAVAQDGWKVLLAPGKDEGFADIFERNALNNGLLAFEIDEDAWTRIVAAARRPGGARVEVEVDLEKKLVRLLEDSVVTCESPFDLADSDRHRLIHGLDAIGETLTFEKAITTYEASRPSWATPSV</sequence>
<accession>E8R0H0</accession>
<evidence type="ECO:0000256" key="6">
    <source>
        <dbReference type="ARBA" id="ARBA00011998"/>
    </source>
</evidence>
<protein>
    <recommendedName>
        <fullName evidence="6">3-isopropylmalate dehydratase</fullName>
        <ecNumber evidence="6">4.2.1.33</ecNumber>
    </recommendedName>
</protein>
<feature type="domain" description="Aconitase A/isopropylmalate dehydratase small subunit swivel" evidence="11">
    <location>
        <begin position="9"/>
        <end position="142"/>
    </location>
</feature>
<keyword evidence="10" id="KW-0100">Branched-chain amino acid biosynthesis</keyword>
<dbReference type="PANTHER" id="PTHR43345:SF5">
    <property type="entry name" value="3-ISOPROPYLMALATE DEHYDRATASE SMALL SUBUNIT"/>
    <property type="match status" value="1"/>
</dbReference>
<dbReference type="Pfam" id="PF00694">
    <property type="entry name" value="Aconitase_C"/>
    <property type="match status" value="1"/>
</dbReference>
<dbReference type="InterPro" id="IPR004431">
    <property type="entry name" value="3-IsopropMal_deHydase_ssu"/>
</dbReference>
<dbReference type="InterPro" id="IPR050075">
    <property type="entry name" value="LeuD"/>
</dbReference>
<keyword evidence="8" id="KW-0028">Amino-acid biosynthesis</keyword>
<evidence type="ECO:0000256" key="7">
    <source>
        <dbReference type="ARBA" id="ARBA00022430"/>
    </source>
</evidence>
<evidence type="ECO:0000256" key="8">
    <source>
        <dbReference type="ARBA" id="ARBA00022605"/>
    </source>
</evidence>
<dbReference type="GO" id="GO:0009098">
    <property type="term" value="P:L-leucine biosynthetic process"/>
    <property type="evidence" value="ECO:0007669"/>
    <property type="project" value="UniProtKB-UniPathway"/>
</dbReference>
<dbReference type="InterPro" id="IPR000573">
    <property type="entry name" value="AconitaseA/IPMdHydase_ssu_swvl"/>
</dbReference>
<dbReference type="Gene3D" id="3.20.19.10">
    <property type="entry name" value="Aconitase, domain 4"/>
    <property type="match status" value="1"/>
</dbReference>
<evidence type="ECO:0000256" key="4">
    <source>
        <dbReference type="ARBA" id="ARBA00009845"/>
    </source>
</evidence>
<dbReference type="PANTHER" id="PTHR43345">
    <property type="entry name" value="3-ISOPROPYLMALATE DEHYDRATASE SMALL SUBUNIT 2-RELATED-RELATED"/>
    <property type="match status" value="1"/>
</dbReference>
<dbReference type="EC" id="4.2.1.33" evidence="6"/>
<dbReference type="EMBL" id="CP002353">
    <property type="protein sequence ID" value="ADV63302.1"/>
    <property type="molecule type" value="Genomic_DNA"/>
</dbReference>
<reference evidence="12 13" key="2">
    <citation type="journal article" date="2011" name="Stand. Genomic Sci.">
        <title>Complete genome sequence of Isosphaera pallida type strain (IS1B).</title>
        <authorList>
            <consortium name="US DOE Joint Genome Institute (JGI-PGF)"/>
            <person name="Goker M."/>
            <person name="Cleland D."/>
            <person name="Saunders E."/>
            <person name="Lapidus A."/>
            <person name="Nolan M."/>
            <person name="Lucas S."/>
            <person name="Hammon N."/>
            <person name="Deshpande S."/>
            <person name="Cheng J.F."/>
            <person name="Tapia R."/>
            <person name="Han C."/>
            <person name="Goodwin L."/>
            <person name="Pitluck S."/>
            <person name="Liolios K."/>
            <person name="Pagani I."/>
            <person name="Ivanova N."/>
            <person name="Mavromatis K."/>
            <person name="Pati A."/>
            <person name="Chen A."/>
            <person name="Palaniappan K."/>
            <person name="Land M."/>
            <person name="Hauser L."/>
            <person name="Chang Y.J."/>
            <person name="Jeffries C.D."/>
            <person name="Detter J.C."/>
            <person name="Beck B."/>
            <person name="Woyke T."/>
            <person name="Bristow J."/>
            <person name="Eisen J.A."/>
            <person name="Markowitz V."/>
            <person name="Hugenholtz P."/>
            <person name="Kyrpides N.C."/>
            <person name="Klenk H.P."/>
        </authorList>
    </citation>
    <scope>NUCLEOTIDE SEQUENCE [LARGE SCALE GENOMIC DNA]</scope>
    <source>
        <strain evidence="13">ATCC 43644 / DSM 9630 / IS1B</strain>
    </source>
</reference>
<evidence type="ECO:0000256" key="1">
    <source>
        <dbReference type="ARBA" id="ARBA00000491"/>
    </source>
</evidence>
<dbReference type="InterPro" id="IPR015928">
    <property type="entry name" value="Aconitase/3IPM_dehydase_swvl"/>
</dbReference>
<dbReference type="RefSeq" id="WP_013565590.1">
    <property type="nucleotide sequence ID" value="NC_014962.1"/>
</dbReference>
<keyword evidence="9" id="KW-0456">Lyase</keyword>
<evidence type="ECO:0000259" key="11">
    <source>
        <dbReference type="Pfam" id="PF00694"/>
    </source>
</evidence>
<comment type="catalytic activity">
    <reaction evidence="1">
        <text>(2R,3S)-3-isopropylmalate = (2S)-2-isopropylmalate</text>
        <dbReference type="Rhea" id="RHEA:32287"/>
        <dbReference type="ChEBI" id="CHEBI:1178"/>
        <dbReference type="ChEBI" id="CHEBI:35121"/>
        <dbReference type="EC" id="4.2.1.33"/>
    </reaction>
</comment>
<comment type="pathway">
    <text evidence="3">Amino-acid biosynthesis; L-leucine biosynthesis; L-leucine from 3-methyl-2-oxobutanoate: step 2/4.</text>
</comment>
<comment type="function">
    <text evidence="2">Catalyzes the isomerization between 2-isopropylmalate and 3-isopropylmalate, via the formation of 2-isopropylmaleate.</text>
</comment>
<dbReference type="NCBIfam" id="NF002458">
    <property type="entry name" value="PRK01641.1"/>
    <property type="match status" value="1"/>
</dbReference>
<evidence type="ECO:0000313" key="13">
    <source>
        <dbReference type="Proteomes" id="UP000008631"/>
    </source>
</evidence>
<dbReference type="GO" id="GO:0009316">
    <property type="term" value="C:3-isopropylmalate dehydratase complex"/>
    <property type="evidence" value="ECO:0007669"/>
    <property type="project" value="InterPro"/>
</dbReference>
<dbReference type="InParanoid" id="E8R0H0"/>
<dbReference type="AlphaFoldDB" id="E8R0H0"/>
<dbReference type="NCBIfam" id="TIGR00171">
    <property type="entry name" value="leuD"/>
    <property type="match status" value="1"/>
</dbReference>
<organism evidence="12 13">
    <name type="scientific">Isosphaera pallida (strain ATCC 43644 / DSM 9630 / IS1B)</name>
    <dbReference type="NCBI Taxonomy" id="575540"/>
    <lineage>
        <taxon>Bacteria</taxon>
        <taxon>Pseudomonadati</taxon>
        <taxon>Planctomycetota</taxon>
        <taxon>Planctomycetia</taxon>
        <taxon>Isosphaerales</taxon>
        <taxon>Isosphaeraceae</taxon>
        <taxon>Isosphaera</taxon>
    </lineage>
</organism>
<evidence type="ECO:0000256" key="5">
    <source>
        <dbReference type="ARBA" id="ARBA00011271"/>
    </source>
</evidence>
<comment type="similarity">
    <text evidence="4">Belongs to the LeuD family. LeuD type 1 subfamily.</text>
</comment>
<dbReference type="UniPathway" id="UPA00048">
    <property type="reaction ID" value="UER00071"/>
</dbReference>
<proteinExistence type="inferred from homology"/>
<keyword evidence="13" id="KW-1185">Reference proteome</keyword>
<name>E8R0H0_ISOPI</name>
<dbReference type="KEGG" id="ipa:Isop_2734"/>
<dbReference type="eggNOG" id="COG0066">
    <property type="taxonomic scope" value="Bacteria"/>
</dbReference>
<dbReference type="GO" id="GO:0003861">
    <property type="term" value="F:3-isopropylmalate dehydratase activity"/>
    <property type="evidence" value="ECO:0007669"/>
    <property type="project" value="UniProtKB-EC"/>
</dbReference>
<dbReference type="Proteomes" id="UP000008631">
    <property type="component" value="Chromosome"/>
</dbReference>
<comment type="subunit">
    <text evidence="5">Heterodimer of LeuC and LeuD.</text>
</comment>
<gene>
    <name evidence="12" type="ordered locus">Isop_2734</name>
</gene>
<keyword evidence="7" id="KW-0432">Leucine biosynthesis</keyword>
<evidence type="ECO:0000313" key="12">
    <source>
        <dbReference type="EMBL" id="ADV63302.1"/>
    </source>
</evidence>
<evidence type="ECO:0000256" key="10">
    <source>
        <dbReference type="ARBA" id="ARBA00023304"/>
    </source>
</evidence>
<evidence type="ECO:0000256" key="9">
    <source>
        <dbReference type="ARBA" id="ARBA00023239"/>
    </source>
</evidence>
<reference key="1">
    <citation type="submission" date="2010-11" db="EMBL/GenBank/DDBJ databases">
        <title>The complete sequence of chromosome of Isophaera pallida ATCC 43644.</title>
        <authorList>
            <consortium name="US DOE Joint Genome Institute (JGI-PGF)"/>
            <person name="Lucas S."/>
            <person name="Copeland A."/>
            <person name="Lapidus A."/>
            <person name="Bruce D."/>
            <person name="Goodwin L."/>
            <person name="Pitluck S."/>
            <person name="Kyrpides N."/>
            <person name="Mavromatis K."/>
            <person name="Pagani I."/>
            <person name="Ivanova N."/>
            <person name="Saunders E."/>
            <person name="Brettin T."/>
            <person name="Detter J.C."/>
            <person name="Han C."/>
            <person name="Tapia R."/>
            <person name="Land M."/>
            <person name="Hauser L."/>
            <person name="Markowitz V."/>
            <person name="Cheng J.-F."/>
            <person name="Hugenholtz P."/>
            <person name="Woyke T."/>
            <person name="Wu D."/>
            <person name="Eisen J.A."/>
        </authorList>
    </citation>
    <scope>NUCLEOTIDE SEQUENCE</scope>
    <source>
        <strain>ATCC 43644</strain>
    </source>
</reference>
<evidence type="ECO:0000256" key="2">
    <source>
        <dbReference type="ARBA" id="ARBA00002695"/>
    </source>
</evidence>
<dbReference type="SUPFAM" id="SSF52016">
    <property type="entry name" value="LeuD/IlvD-like"/>
    <property type="match status" value="1"/>
</dbReference>
<dbReference type="FunCoup" id="E8R0H0">
    <property type="interactions" value="456"/>
</dbReference>
<evidence type="ECO:0000256" key="3">
    <source>
        <dbReference type="ARBA" id="ARBA00004729"/>
    </source>
</evidence>
<dbReference type="STRING" id="575540.Isop_2734"/>
<dbReference type="HOGENOM" id="CLU_081378_0_3_0"/>